<dbReference type="NCBIfam" id="NF033542">
    <property type="entry name" value="transpos_IS110"/>
    <property type="match status" value="1"/>
</dbReference>
<comment type="caution">
    <text evidence="4">The sequence shown here is derived from an EMBL/GenBank/DDBJ whole genome shotgun (WGS) entry which is preliminary data.</text>
</comment>
<feature type="domain" description="Transposase IS116/IS110/IS902 C-terminal" evidence="3">
    <location>
        <begin position="187"/>
        <end position="273"/>
    </location>
</feature>
<dbReference type="InterPro" id="IPR047650">
    <property type="entry name" value="Transpos_IS110"/>
</dbReference>
<dbReference type="Pfam" id="PF02371">
    <property type="entry name" value="Transposase_20"/>
    <property type="match status" value="1"/>
</dbReference>
<protein>
    <submittedName>
        <fullName evidence="4">Transposase</fullName>
    </submittedName>
</protein>
<accession>A0ABX1HPA1</accession>
<feature type="coiled-coil region" evidence="1">
    <location>
        <begin position="153"/>
        <end position="180"/>
    </location>
</feature>
<dbReference type="Proteomes" id="UP000717634">
    <property type="component" value="Unassembled WGS sequence"/>
</dbReference>
<dbReference type="InterPro" id="IPR003346">
    <property type="entry name" value="Transposase_20"/>
</dbReference>
<dbReference type="InterPro" id="IPR002525">
    <property type="entry name" value="Transp_IS110-like_N"/>
</dbReference>
<name>A0ABX1HPA1_9BACT</name>
<evidence type="ECO:0000313" key="4">
    <source>
        <dbReference type="EMBL" id="NKI92083.1"/>
    </source>
</evidence>
<gene>
    <name evidence="4" type="ORF">HBN54_004709</name>
</gene>
<evidence type="ECO:0000259" key="2">
    <source>
        <dbReference type="Pfam" id="PF01548"/>
    </source>
</evidence>
<sequence length="317" mass="34306">MDYIGIDISQAYVDADLPGGVQRLEQTADGHAALLAALPAGAVCVLEATGPYGLRLLAALHQARQPVCVVNPLSVRRFAQSQLRRSKTDRTDARLLSQFGGVFAPALHQPPAVWLSQLQQRQALLDLLLGQRTALRNHGHALRQSPWPDPVSTQALEAELTRLDKQVADLEKSLEQDARAQCGADYERLQTIPGVGPRIALALLLAGPGLRAFPGWRQAVAYAGLCPRHYESGSSVRGRPRLSKLGDGRLRRLLYVGAWSAKTKNPACAALYQRLVARGLAGKQALCAVAARLLRQAWAVVANECAFDPNHHLLIAS</sequence>
<evidence type="ECO:0000313" key="5">
    <source>
        <dbReference type="Proteomes" id="UP000717634"/>
    </source>
</evidence>
<dbReference type="Pfam" id="PF01548">
    <property type="entry name" value="DEDD_Tnp_IS110"/>
    <property type="match status" value="1"/>
</dbReference>
<feature type="domain" description="Transposase IS110-like N-terminal" evidence="2">
    <location>
        <begin position="22"/>
        <end position="138"/>
    </location>
</feature>
<keyword evidence="5" id="KW-1185">Reference proteome</keyword>
<organism evidence="4 5">
    <name type="scientific">Hymenobacter artigasi</name>
    <dbReference type="NCBI Taxonomy" id="2719616"/>
    <lineage>
        <taxon>Bacteria</taxon>
        <taxon>Pseudomonadati</taxon>
        <taxon>Bacteroidota</taxon>
        <taxon>Cytophagia</taxon>
        <taxon>Cytophagales</taxon>
        <taxon>Hymenobacteraceae</taxon>
        <taxon>Hymenobacter</taxon>
    </lineage>
</organism>
<reference evidence="4 5" key="1">
    <citation type="submission" date="2020-03" db="EMBL/GenBank/DDBJ databases">
        <title>Genomic Encyclopedia of Type Strains, Phase IV (KMG-V): Genome sequencing to study the core and pangenomes of soil and plant-associated prokaryotes.</title>
        <authorList>
            <person name="Whitman W."/>
        </authorList>
    </citation>
    <scope>NUCLEOTIDE SEQUENCE [LARGE SCALE GENOMIC DNA]</scope>
    <source>
        <strain evidence="4 5">1B</strain>
    </source>
</reference>
<proteinExistence type="predicted"/>
<dbReference type="EMBL" id="JAAVTK010000038">
    <property type="protein sequence ID" value="NKI92083.1"/>
    <property type="molecule type" value="Genomic_DNA"/>
</dbReference>
<dbReference type="PANTHER" id="PTHR33055:SF3">
    <property type="entry name" value="PUTATIVE TRANSPOSASE FOR IS117-RELATED"/>
    <property type="match status" value="1"/>
</dbReference>
<dbReference type="PANTHER" id="PTHR33055">
    <property type="entry name" value="TRANSPOSASE FOR INSERTION SEQUENCE ELEMENT IS1111A"/>
    <property type="match status" value="1"/>
</dbReference>
<evidence type="ECO:0000259" key="3">
    <source>
        <dbReference type="Pfam" id="PF02371"/>
    </source>
</evidence>
<evidence type="ECO:0000256" key="1">
    <source>
        <dbReference type="SAM" id="Coils"/>
    </source>
</evidence>
<keyword evidence="1" id="KW-0175">Coiled coil</keyword>
<dbReference type="RefSeq" id="WP_168675619.1">
    <property type="nucleotide sequence ID" value="NZ_JAAVTK010000038.1"/>
</dbReference>